<evidence type="ECO:0000256" key="1">
    <source>
        <dbReference type="ARBA" id="ARBA00001946"/>
    </source>
</evidence>
<dbReference type="InterPro" id="IPR025845">
    <property type="entry name" value="Thg1_C_dom"/>
</dbReference>
<dbReference type="GO" id="GO:0006400">
    <property type="term" value="P:tRNA modification"/>
    <property type="evidence" value="ECO:0007669"/>
    <property type="project" value="InterPro"/>
</dbReference>
<evidence type="ECO:0000259" key="13">
    <source>
        <dbReference type="Pfam" id="PF04446"/>
    </source>
</evidence>
<keyword evidence="9" id="KW-0547">Nucleotide-binding</keyword>
<dbReference type="Proteomes" id="UP001652661">
    <property type="component" value="Chromosome 2L"/>
</dbReference>
<evidence type="ECO:0000256" key="12">
    <source>
        <dbReference type="ARBA" id="ARBA00047281"/>
    </source>
</evidence>
<evidence type="ECO:0000256" key="5">
    <source>
        <dbReference type="ARBA" id="ARBA00022679"/>
    </source>
</evidence>
<evidence type="ECO:0000256" key="3">
    <source>
        <dbReference type="ARBA" id="ARBA00012511"/>
    </source>
</evidence>
<name>A0A6P4JRI6_DROKI</name>
<sequence>MRLIGFLSKFGEILNRCAVGRLPPKRSMACSRFEYVKTFEQDDSILPNVWIVIRIDGKKFHKFSKTHDFEKPNDENALNVMNAAATAVMAEFRDIVLAYGQSDEYSFVFRKETAAFKRRSAKLLTYVTSLFSTSYVMQWSKWMSQPLAYAPCFDGRVVLYPSDENLRDYLSWRQADVHVNNLYNTAFWKLVLEKGLTNQEAEAKLRGTFSADKNELLFQEFGINYNNLPAMYRKGTILLRKRVTVDEKTRQAIVPLHQDLISSQFWKEHTEILGKYVPGTYSSTQPLPRLVHLQIDDKKAEESKLAERVEESC</sequence>
<dbReference type="PANTHER" id="PTHR12729:SF6">
    <property type="entry name" value="TRNA(HIS) GUANYLYLTRANSFERASE-RELATED"/>
    <property type="match status" value="1"/>
</dbReference>
<dbReference type="RefSeq" id="XP_017037284.1">
    <property type="nucleotide sequence ID" value="XM_017181795.3"/>
</dbReference>
<gene>
    <name evidence="16" type="primary">THG</name>
</gene>
<keyword evidence="6" id="KW-0819">tRNA processing</keyword>
<keyword evidence="7 16" id="KW-0548">Nucleotidyltransferase</keyword>
<dbReference type="InterPro" id="IPR007537">
    <property type="entry name" value="tRNAHis_GuaTrfase_Thg1"/>
</dbReference>
<feature type="domain" description="Thg1 C-terminal" evidence="14">
    <location>
        <begin position="164"/>
        <end position="251"/>
    </location>
</feature>
<keyword evidence="11" id="KW-0342">GTP-binding</keyword>
<dbReference type="Gene3D" id="3.30.70.3000">
    <property type="match status" value="1"/>
</dbReference>
<evidence type="ECO:0000256" key="2">
    <source>
        <dbReference type="ARBA" id="ARBA00010113"/>
    </source>
</evidence>
<evidence type="ECO:0000256" key="6">
    <source>
        <dbReference type="ARBA" id="ARBA00022694"/>
    </source>
</evidence>
<evidence type="ECO:0000256" key="11">
    <source>
        <dbReference type="ARBA" id="ARBA00023134"/>
    </source>
</evidence>
<comment type="cofactor">
    <cofactor evidence="1">
        <name>Mg(2+)</name>
        <dbReference type="ChEBI" id="CHEBI:18420"/>
    </cofactor>
</comment>
<dbReference type="FunFam" id="3.30.70.3000:FF:000005">
    <property type="entry name" value="tRNA(His) guanylyltransferase"/>
    <property type="match status" value="1"/>
</dbReference>
<proteinExistence type="inferred from homology"/>
<reference evidence="15" key="1">
    <citation type="submission" date="2025-05" db="UniProtKB">
        <authorList>
            <consortium name="RefSeq"/>
        </authorList>
    </citation>
    <scope>NUCLEOTIDE SEQUENCE [LARGE SCALE GENOMIC DNA]</scope>
    <source>
        <strain evidence="15">14028-0561.14</strain>
    </source>
</reference>
<evidence type="ECO:0000313" key="15">
    <source>
        <dbReference type="Proteomes" id="UP001652661"/>
    </source>
</evidence>
<evidence type="ECO:0000256" key="9">
    <source>
        <dbReference type="ARBA" id="ARBA00022741"/>
    </source>
</evidence>
<keyword evidence="15" id="KW-1185">Reference proteome</keyword>
<reference evidence="16" key="2">
    <citation type="submission" date="2025-08" db="UniProtKB">
        <authorList>
            <consortium name="RefSeq"/>
        </authorList>
    </citation>
    <scope>IDENTIFICATION</scope>
    <source>
        <strain evidence="16">14028-0561.14</strain>
        <tissue evidence="16">Whole fly</tissue>
    </source>
</reference>
<feature type="domain" description="tRNAHis guanylyltransferase catalytic" evidence="13">
    <location>
        <begin position="33"/>
        <end position="161"/>
    </location>
</feature>
<evidence type="ECO:0000256" key="4">
    <source>
        <dbReference type="ARBA" id="ARBA00022310"/>
    </source>
</evidence>
<dbReference type="GO" id="GO:0008193">
    <property type="term" value="F:tRNA guanylyltransferase activity"/>
    <property type="evidence" value="ECO:0007669"/>
    <property type="project" value="UniProtKB-EC"/>
</dbReference>
<evidence type="ECO:0000256" key="10">
    <source>
        <dbReference type="ARBA" id="ARBA00022842"/>
    </source>
</evidence>
<organism evidence="15 16">
    <name type="scientific">Drosophila kikkawai</name>
    <name type="common">Fruit fly</name>
    <dbReference type="NCBI Taxonomy" id="30033"/>
    <lineage>
        <taxon>Eukaryota</taxon>
        <taxon>Metazoa</taxon>
        <taxon>Ecdysozoa</taxon>
        <taxon>Arthropoda</taxon>
        <taxon>Hexapoda</taxon>
        <taxon>Insecta</taxon>
        <taxon>Pterygota</taxon>
        <taxon>Neoptera</taxon>
        <taxon>Endopterygota</taxon>
        <taxon>Diptera</taxon>
        <taxon>Brachycera</taxon>
        <taxon>Muscomorpha</taxon>
        <taxon>Ephydroidea</taxon>
        <taxon>Drosophilidae</taxon>
        <taxon>Drosophila</taxon>
        <taxon>Sophophora</taxon>
    </lineage>
</organism>
<dbReference type="GO" id="GO:0000287">
    <property type="term" value="F:magnesium ion binding"/>
    <property type="evidence" value="ECO:0007669"/>
    <property type="project" value="InterPro"/>
</dbReference>
<protein>
    <recommendedName>
        <fullName evidence="4">Probable tRNA(His) guanylyltransferase</fullName>
        <ecNumber evidence="3">2.7.7.79</ecNumber>
    </recommendedName>
</protein>
<evidence type="ECO:0000256" key="7">
    <source>
        <dbReference type="ARBA" id="ARBA00022695"/>
    </source>
</evidence>
<dbReference type="Pfam" id="PF14413">
    <property type="entry name" value="Thg1C"/>
    <property type="match status" value="1"/>
</dbReference>
<dbReference type="AlphaFoldDB" id="A0A6P4JRI6"/>
<evidence type="ECO:0000256" key="8">
    <source>
        <dbReference type="ARBA" id="ARBA00022723"/>
    </source>
</evidence>
<keyword evidence="10" id="KW-0460">Magnesium</keyword>
<comment type="similarity">
    <text evidence="2">Belongs to the tRNA(His) guanylyltransferase family.</text>
</comment>
<keyword evidence="5" id="KW-0808">Transferase</keyword>
<dbReference type="InterPro" id="IPR038469">
    <property type="entry name" value="tRNAHis_GuaTrfase_Thg1_sf"/>
</dbReference>
<dbReference type="PANTHER" id="PTHR12729">
    <property type="entry name" value="TRNA(HIS) GUANYLYLTRANSFERASE-RELATED"/>
    <property type="match status" value="1"/>
</dbReference>
<dbReference type="GO" id="GO:0005525">
    <property type="term" value="F:GTP binding"/>
    <property type="evidence" value="ECO:0007669"/>
    <property type="project" value="UniProtKB-KW"/>
</dbReference>
<evidence type="ECO:0000259" key="14">
    <source>
        <dbReference type="Pfam" id="PF14413"/>
    </source>
</evidence>
<dbReference type="InterPro" id="IPR024956">
    <property type="entry name" value="tRNAHis_GuaTrfase_cat"/>
</dbReference>
<evidence type="ECO:0000313" key="16">
    <source>
        <dbReference type="RefSeq" id="XP_017037284.1"/>
    </source>
</evidence>
<keyword evidence="8" id="KW-0479">Metal-binding</keyword>
<dbReference type="EC" id="2.7.7.79" evidence="3"/>
<dbReference type="OrthoDB" id="62560at2759"/>
<accession>A0A6P4JRI6</accession>
<comment type="catalytic activity">
    <reaction evidence="12">
        <text>a 5'-end ribonucleotide-tRNA(His) + GTP + ATP + H2O = a 5'-end phospho-guanosine-ribonucleotide-tRNA(His) + AMP + 2 diphosphate + H(+)</text>
        <dbReference type="Rhea" id="RHEA:54564"/>
        <dbReference type="Rhea" id="RHEA-COMP:14193"/>
        <dbReference type="Rhea" id="RHEA-COMP:14917"/>
        <dbReference type="ChEBI" id="CHEBI:15377"/>
        <dbReference type="ChEBI" id="CHEBI:15378"/>
        <dbReference type="ChEBI" id="CHEBI:30616"/>
        <dbReference type="ChEBI" id="CHEBI:33019"/>
        <dbReference type="ChEBI" id="CHEBI:37565"/>
        <dbReference type="ChEBI" id="CHEBI:138282"/>
        <dbReference type="ChEBI" id="CHEBI:141847"/>
        <dbReference type="ChEBI" id="CHEBI:456215"/>
        <dbReference type="EC" id="2.7.7.79"/>
    </reaction>
</comment>
<dbReference type="Pfam" id="PF04446">
    <property type="entry name" value="Thg1"/>
    <property type="match status" value="1"/>
</dbReference>